<keyword evidence="3" id="KW-1185">Reference proteome</keyword>
<dbReference type="NCBIfam" id="NF005825">
    <property type="entry name" value="PRK07714.1"/>
    <property type="match status" value="1"/>
</dbReference>
<evidence type="ECO:0000259" key="1">
    <source>
        <dbReference type="Pfam" id="PF01248"/>
    </source>
</evidence>
<organism evidence="2 3">
    <name type="scientific">Macrococcus brunensis</name>
    <dbReference type="NCBI Taxonomy" id="198483"/>
    <lineage>
        <taxon>Bacteria</taxon>
        <taxon>Bacillati</taxon>
        <taxon>Bacillota</taxon>
        <taxon>Bacilli</taxon>
        <taxon>Bacillales</taxon>
        <taxon>Staphylococcaceae</taxon>
        <taxon>Macrococcus</taxon>
    </lineage>
</organism>
<accession>A0A4R6BDG1</accession>
<dbReference type="AlphaFoldDB" id="A0A4R6BDG1"/>
<proteinExistence type="predicted"/>
<dbReference type="Gene3D" id="3.30.1330.30">
    <property type="match status" value="1"/>
</dbReference>
<dbReference type="InterPro" id="IPR029064">
    <property type="entry name" value="Ribosomal_eL30-like_sf"/>
</dbReference>
<sequence length="109" mass="12291">MSLKDRILNLLGLAMRARKLVTGEELVINEVRRGKVRLVILSEDASANTQKNIMNKCQSYHVKCLQFGSRHELGWAIGKDERVIIGVLDSGFAKKLKDMIHESDEGENL</sequence>
<evidence type="ECO:0000313" key="2">
    <source>
        <dbReference type="EMBL" id="TDL97765.1"/>
    </source>
</evidence>
<feature type="domain" description="Ribosomal protein eL8/eL30/eS12/Gadd45" evidence="1">
    <location>
        <begin position="6"/>
        <end position="96"/>
    </location>
</feature>
<dbReference type="SUPFAM" id="SSF55315">
    <property type="entry name" value="L30e-like"/>
    <property type="match status" value="1"/>
</dbReference>
<name>A0A4R6BDG1_9STAP</name>
<dbReference type="Pfam" id="PF01248">
    <property type="entry name" value="Ribosomal_L7Ae"/>
    <property type="match status" value="1"/>
</dbReference>
<comment type="caution">
    <text evidence="2">The sequence shown here is derived from an EMBL/GenBank/DDBJ whole genome shotgun (WGS) entry which is preliminary data.</text>
</comment>
<reference evidence="2 3" key="1">
    <citation type="submission" date="2019-01" db="EMBL/GenBank/DDBJ databases">
        <title>Draft genome sequences of the type strains of six Macrococcus species.</title>
        <authorList>
            <person name="Mazhar S."/>
            <person name="Altermann E."/>
            <person name="Hill C."/>
            <person name="Mcauliffe O."/>
        </authorList>
    </citation>
    <scope>NUCLEOTIDE SEQUENCE [LARGE SCALE GENOMIC DNA]</scope>
    <source>
        <strain evidence="2 3">CCM4811</strain>
    </source>
</reference>
<evidence type="ECO:0000313" key="3">
    <source>
        <dbReference type="Proteomes" id="UP000295310"/>
    </source>
</evidence>
<dbReference type="Proteomes" id="UP000295310">
    <property type="component" value="Unassembled WGS sequence"/>
</dbReference>
<gene>
    <name evidence="2" type="ORF">ERX27_06725</name>
</gene>
<protein>
    <submittedName>
        <fullName evidence="2">YlxQ family RNA-binding protein</fullName>
    </submittedName>
</protein>
<dbReference type="RefSeq" id="WP_133432070.1">
    <property type="nucleotide sequence ID" value="NZ_CP092172.1"/>
</dbReference>
<dbReference type="InterPro" id="IPR004038">
    <property type="entry name" value="Ribosomal_eL8/eL30/eS12/Gad45"/>
</dbReference>
<dbReference type="EMBL" id="SCWA01000010">
    <property type="protein sequence ID" value="TDL97765.1"/>
    <property type="molecule type" value="Genomic_DNA"/>
</dbReference>
<dbReference type="OrthoDB" id="9794863at2"/>